<organism evidence="3 4">
    <name type="scientific">Polyplosphaeria fusca</name>
    <dbReference type="NCBI Taxonomy" id="682080"/>
    <lineage>
        <taxon>Eukaryota</taxon>
        <taxon>Fungi</taxon>
        <taxon>Dikarya</taxon>
        <taxon>Ascomycota</taxon>
        <taxon>Pezizomycotina</taxon>
        <taxon>Dothideomycetes</taxon>
        <taxon>Pleosporomycetidae</taxon>
        <taxon>Pleosporales</taxon>
        <taxon>Tetraplosphaeriaceae</taxon>
        <taxon>Polyplosphaeria</taxon>
    </lineage>
</organism>
<comment type="caution">
    <text evidence="3">The sequence shown here is derived from an EMBL/GenBank/DDBJ whole genome shotgun (WGS) entry which is preliminary data.</text>
</comment>
<proteinExistence type="predicted"/>
<feature type="region of interest" description="Disordered" evidence="1">
    <location>
        <begin position="18"/>
        <end position="42"/>
    </location>
</feature>
<evidence type="ECO:0000313" key="3">
    <source>
        <dbReference type="EMBL" id="KAF2733789.1"/>
    </source>
</evidence>
<evidence type="ECO:0008006" key="5">
    <source>
        <dbReference type="Google" id="ProtNLM"/>
    </source>
</evidence>
<keyword evidence="2" id="KW-0732">Signal</keyword>
<accession>A0A9P4QZ77</accession>
<gene>
    <name evidence="3" type="ORF">EJ04DRAFT_512939</name>
</gene>
<feature type="signal peptide" evidence="2">
    <location>
        <begin position="1"/>
        <end position="20"/>
    </location>
</feature>
<feature type="compositionally biased region" description="Basic and acidic residues" evidence="1">
    <location>
        <begin position="30"/>
        <end position="41"/>
    </location>
</feature>
<dbReference type="AlphaFoldDB" id="A0A9P4QZ77"/>
<evidence type="ECO:0000256" key="2">
    <source>
        <dbReference type="SAM" id="SignalP"/>
    </source>
</evidence>
<feature type="chain" id="PRO_5040174068" description="Secreted protein" evidence="2">
    <location>
        <begin position="21"/>
        <end position="95"/>
    </location>
</feature>
<evidence type="ECO:0000256" key="1">
    <source>
        <dbReference type="SAM" id="MobiDB-lite"/>
    </source>
</evidence>
<name>A0A9P4QZ77_9PLEO</name>
<reference evidence="3" key="1">
    <citation type="journal article" date="2020" name="Stud. Mycol.">
        <title>101 Dothideomycetes genomes: a test case for predicting lifestyles and emergence of pathogens.</title>
        <authorList>
            <person name="Haridas S."/>
            <person name="Albert R."/>
            <person name="Binder M."/>
            <person name="Bloem J."/>
            <person name="Labutti K."/>
            <person name="Salamov A."/>
            <person name="Andreopoulos B."/>
            <person name="Baker S."/>
            <person name="Barry K."/>
            <person name="Bills G."/>
            <person name="Bluhm B."/>
            <person name="Cannon C."/>
            <person name="Castanera R."/>
            <person name="Culley D."/>
            <person name="Daum C."/>
            <person name="Ezra D."/>
            <person name="Gonzalez J."/>
            <person name="Henrissat B."/>
            <person name="Kuo A."/>
            <person name="Liang C."/>
            <person name="Lipzen A."/>
            <person name="Lutzoni F."/>
            <person name="Magnuson J."/>
            <person name="Mondo S."/>
            <person name="Nolan M."/>
            <person name="Ohm R."/>
            <person name="Pangilinan J."/>
            <person name="Park H.-J."/>
            <person name="Ramirez L."/>
            <person name="Alfaro M."/>
            <person name="Sun H."/>
            <person name="Tritt A."/>
            <person name="Yoshinaga Y."/>
            <person name="Zwiers L.-H."/>
            <person name="Turgeon B."/>
            <person name="Goodwin S."/>
            <person name="Spatafora J."/>
            <person name="Crous P."/>
            <person name="Grigoriev I."/>
        </authorList>
    </citation>
    <scope>NUCLEOTIDE SEQUENCE</scope>
    <source>
        <strain evidence="3">CBS 125425</strain>
    </source>
</reference>
<dbReference type="EMBL" id="ML996156">
    <property type="protein sequence ID" value="KAF2733789.1"/>
    <property type="molecule type" value="Genomic_DNA"/>
</dbReference>
<protein>
    <recommendedName>
        <fullName evidence="5">Secreted protein</fullName>
    </recommendedName>
</protein>
<evidence type="ECO:0000313" key="4">
    <source>
        <dbReference type="Proteomes" id="UP000799444"/>
    </source>
</evidence>
<keyword evidence="4" id="KW-1185">Reference proteome</keyword>
<sequence>MVPIWLHLPLSGFLGSRSACQSPPTPGSRLDQRAFRGDPRRAPVPTRAHLFMTGAHSYVPDFTIPQTRRASATCVSRAWLPRPGFLFAIPAARVQ</sequence>
<dbReference type="Proteomes" id="UP000799444">
    <property type="component" value="Unassembled WGS sequence"/>
</dbReference>